<evidence type="ECO:0000256" key="8">
    <source>
        <dbReference type="SAM" id="MobiDB-lite"/>
    </source>
</evidence>
<dbReference type="GO" id="GO:0005737">
    <property type="term" value="C:cytoplasm"/>
    <property type="evidence" value="ECO:0007669"/>
    <property type="project" value="UniProtKB-SubCell"/>
</dbReference>
<dbReference type="PANTHER" id="PTHR21237:SF23">
    <property type="entry name" value="GRPE PROTEIN HOMOLOG, MITOCHONDRIAL"/>
    <property type="match status" value="1"/>
</dbReference>
<dbReference type="GO" id="GO:0051082">
    <property type="term" value="F:unfolded protein binding"/>
    <property type="evidence" value="ECO:0007669"/>
    <property type="project" value="TreeGrafter"/>
</dbReference>
<evidence type="ECO:0000256" key="2">
    <source>
        <dbReference type="ARBA" id="ARBA00023016"/>
    </source>
</evidence>
<dbReference type="Gene3D" id="3.90.20.20">
    <property type="match status" value="1"/>
</dbReference>
<evidence type="ECO:0000256" key="5">
    <source>
        <dbReference type="RuleBase" id="RU000639"/>
    </source>
</evidence>
<dbReference type="GO" id="GO:0006457">
    <property type="term" value="P:protein folding"/>
    <property type="evidence" value="ECO:0007669"/>
    <property type="project" value="InterPro"/>
</dbReference>
<keyword evidence="2 4" id="KW-0346">Stress response</keyword>
<dbReference type="CDD" id="cd00446">
    <property type="entry name" value="GrpE"/>
    <property type="match status" value="1"/>
</dbReference>
<dbReference type="Gene3D" id="2.30.22.10">
    <property type="entry name" value="Head domain of nucleotide exchange factor GrpE"/>
    <property type="match status" value="1"/>
</dbReference>
<dbReference type="PRINTS" id="PR00773">
    <property type="entry name" value="GRPEPROTEIN"/>
</dbReference>
<dbReference type="InterPro" id="IPR000740">
    <property type="entry name" value="GrpE"/>
</dbReference>
<dbReference type="PANTHER" id="PTHR21237">
    <property type="entry name" value="GRPE PROTEIN"/>
    <property type="match status" value="1"/>
</dbReference>
<evidence type="ECO:0000256" key="1">
    <source>
        <dbReference type="ARBA" id="ARBA00009054"/>
    </source>
</evidence>
<feature type="region of interest" description="Disordered" evidence="8">
    <location>
        <begin position="199"/>
        <end position="220"/>
    </location>
</feature>
<feature type="compositionally biased region" description="Basic and acidic residues" evidence="8">
    <location>
        <begin position="1"/>
        <end position="12"/>
    </location>
</feature>
<feature type="compositionally biased region" description="Low complexity" evidence="8">
    <location>
        <begin position="17"/>
        <end position="36"/>
    </location>
</feature>
<evidence type="ECO:0000256" key="7">
    <source>
        <dbReference type="SAM" id="Coils"/>
    </source>
</evidence>
<dbReference type="InterPro" id="IPR009012">
    <property type="entry name" value="GrpE_head"/>
</dbReference>
<evidence type="ECO:0000313" key="9">
    <source>
        <dbReference type="EMBL" id="RKQ96773.1"/>
    </source>
</evidence>
<dbReference type="SUPFAM" id="SSF51064">
    <property type="entry name" value="Head domain of nucleotide exchange factor GrpE"/>
    <property type="match status" value="1"/>
</dbReference>
<dbReference type="GO" id="GO:0051087">
    <property type="term" value="F:protein-folding chaperone binding"/>
    <property type="evidence" value="ECO:0007669"/>
    <property type="project" value="InterPro"/>
</dbReference>
<protein>
    <recommendedName>
        <fullName evidence="4 5">Protein GrpE</fullName>
    </recommendedName>
    <alternativeName>
        <fullName evidence="4">HSP-70 cofactor</fullName>
    </alternativeName>
</protein>
<dbReference type="GO" id="GO:0000774">
    <property type="term" value="F:adenyl-nucleotide exchange factor activity"/>
    <property type="evidence" value="ECO:0007669"/>
    <property type="project" value="InterPro"/>
</dbReference>
<organism evidence="9 10">
    <name type="scientific">Maricaulis maris</name>
    <dbReference type="NCBI Taxonomy" id="74318"/>
    <lineage>
        <taxon>Bacteria</taxon>
        <taxon>Pseudomonadati</taxon>
        <taxon>Pseudomonadota</taxon>
        <taxon>Alphaproteobacteria</taxon>
        <taxon>Maricaulales</taxon>
        <taxon>Maricaulaceae</taxon>
        <taxon>Maricaulis</taxon>
    </lineage>
</organism>
<dbReference type="Proteomes" id="UP000273675">
    <property type="component" value="Unassembled WGS sequence"/>
</dbReference>
<evidence type="ECO:0000313" key="10">
    <source>
        <dbReference type="Proteomes" id="UP000273675"/>
    </source>
</evidence>
<comment type="similarity">
    <text evidence="1 4 6">Belongs to the GrpE family.</text>
</comment>
<proteinExistence type="inferred from homology"/>
<comment type="subunit">
    <text evidence="4">Homodimer.</text>
</comment>
<comment type="subcellular location">
    <subcellularLocation>
        <location evidence="4">Cytoplasm</location>
    </subcellularLocation>
</comment>
<dbReference type="AlphaFoldDB" id="A0A495D4C6"/>
<dbReference type="Pfam" id="PF01025">
    <property type="entry name" value="GrpE"/>
    <property type="match status" value="1"/>
</dbReference>
<dbReference type="RefSeq" id="WP_121211324.1">
    <property type="nucleotide sequence ID" value="NZ_RBIM01000004.1"/>
</dbReference>
<dbReference type="HAMAP" id="MF_01151">
    <property type="entry name" value="GrpE"/>
    <property type="match status" value="1"/>
</dbReference>
<keyword evidence="3 4" id="KW-0143">Chaperone</keyword>
<comment type="caution">
    <text evidence="9">The sequence shown here is derived from an EMBL/GenBank/DDBJ whole genome shotgun (WGS) entry which is preliminary data.</text>
</comment>
<gene>
    <name evidence="4" type="primary">grpE</name>
    <name evidence="9" type="ORF">C7435_2107</name>
</gene>
<keyword evidence="7" id="KW-0175">Coiled coil</keyword>
<evidence type="ECO:0000256" key="6">
    <source>
        <dbReference type="RuleBase" id="RU004478"/>
    </source>
</evidence>
<evidence type="ECO:0000256" key="4">
    <source>
        <dbReference type="HAMAP-Rule" id="MF_01151"/>
    </source>
</evidence>
<dbReference type="GO" id="GO:0042803">
    <property type="term" value="F:protein homodimerization activity"/>
    <property type="evidence" value="ECO:0007669"/>
    <property type="project" value="InterPro"/>
</dbReference>
<accession>A0A495D4C6</accession>
<dbReference type="PROSITE" id="PS01071">
    <property type="entry name" value="GRPE"/>
    <property type="match status" value="1"/>
</dbReference>
<dbReference type="EMBL" id="RBIM01000004">
    <property type="protein sequence ID" value="RKQ96773.1"/>
    <property type="molecule type" value="Genomic_DNA"/>
</dbReference>
<evidence type="ECO:0000256" key="3">
    <source>
        <dbReference type="ARBA" id="ARBA00023186"/>
    </source>
</evidence>
<dbReference type="OrthoDB" id="9789811at2"/>
<name>A0A495D4C6_9PROT</name>
<dbReference type="InterPro" id="IPR013805">
    <property type="entry name" value="GrpE_CC"/>
</dbReference>
<keyword evidence="4" id="KW-0963">Cytoplasm</keyword>
<feature type="region of interest" description="Disordered" evidence="8">
    <location>
        <begin position="1"/>
        <end position="54"/>
    </location>
</feature>
<feature type="coiled-coil region" evidence="7">
    <location>
        <begin position="55"/>
        <end position="86"/>
    </location>
</feature>
<dbReference type="SUPFAM" id="SSF58014">
    <property type="entry name" value="Coiled-coil domain of nucleotide exchange factor GrpE"/>
    <property type="match status" value="1"/>
</dbReference>
<sequence length="220" mass="23033">MSDTENKPHEDPQAPQDETAPAAAEDSAEAAVDPADQTADETTELDPVLKLTGELDSMRDKLLRALAEAENTRRRAERDVADARSYAVSSFAKDMLDISDNLTRAMSAVDETALADAPDAVKNLVEGVAMTEKAMATKMERHGVKKVDPQPGDTFDPHRHQAVAQIPSDHGAGKIAAVMQTGFVIADRTLRAAMVAVSSGPAAGNGDASGGTGGNVDVKA</sequence>
<dbReference type="NCBIfam" id="NF010739">
    <property type="entry name" value="PRK14141.1"/>
    <property type="match status" value="1"/>
</dbReference>
<reference evidence="9 10" key="1">
    <citation type="submission" date="2018-10" db="EMBL/GenBank/DDBJ databases">
        <title>Genomic Encyclopedia of Type Strains, Phase IV (KMG-IV): sequencing the most valuable type-strain genomes for metagenomic binning, comparative biology and taxonomic classification.</title>
        <authorList>
            <person name="Goeker M."/>
        </authorList>
    </citation>
    <scope>NUCLEOTIDE SEQUENCE [LARGE SCALE GENOMIC DNA]</scope>
    <source>
        <strain evidence="9 10">DSM 4734</strain>
    </source>
</reference>
<comment type="function">
    <text evidence="4 5">Participates actively in the response to hyperosmotic and heat shock by preventing the aggregation of stress-denatured proteins, in association with DnaK and GrpE. It is the nucleotide exchange factor for DnaK and may function as a thermosensor. Unfolded proteins bind initially to DnaJ; upon interaction with the DnaJ-bound protein, DnaK hydrolyzes its bound ATP, resulting in the formation of a stable complex. GrpE releases ADP from DnaK; ATP binding to DnaK triggers the release of the substrate protein, thus completing the reaction cycle. Several rounds of ATP-dependent interactions between DnaJ, DnaK and GrpE are required for fully efficient folding.</text>
</comment>